<feature type="compositionally biased region" description="Pro residues" evidence="1">
    <location>
        <begin position="111"/>
        <end position="149"/>
    </location>
</feature>
<dbReference type="InterPro" id="IPR002059">
    <property type="entry name" value="CSP_DNA-bd"/>
</dbReference>
<dbReference type="PROSITE" id="PS51857">
    <property type="entry name" value="CSD_2"/>
    <property type="match status" value="2"/>
</dbReference>
<organism evidence="3 4">
    <name type="scientific">Pelagomonas calceolata</name>
    <dbReference type="NCBI Taxonomy" id="35677"/>
    <lineage>
        <taxon>Eukaryota</taxon>
        <taxon>Sar</taxon>
        <taxon>Stramenopiles</taxon>
        <taxon>Ochrophyta</taxon>
        <taxon>Pelagophyceae</taxon>
        <taxon>Pelagomonadales</taxon>
        <taxon>Pelagomonadaceae</taxon>
        <taxon>Pelagomonas</taxon>
    </lineage>
</organism>
<evidence type="ECO:0000313" key="4">
    <source>
        <dbReference type="Proteomes" id="UP000789595"/>
    </source>
</evidence>
<reference evidence="3" key="1">
    <citation type="submission" date="2021-11" db="EMBL/GenBank/DDBJ databases">
        <authorList>
            <consortium name="Genoscope - CEA"/>
            <person name="William W."/>
        </authorList>
    </citation>
    <scope>NUCLEOTIDE SEQUENCE</scope>
</reference>
<dbReference type="Proteomes" id="UP000789595">
    <property type="component" value="Unassembled WGS sequence"/>
</dbReference>
<feature type="region of interest" description="Disordered" evidence="1">
    <location>
        <begin position="221"/>
        <end position="355"/>
    </location>
</feature>
<protein>
    <recommendedName>
        <fullName evidence="2">CSD domain-containing protein</fullName>
    </recommendedName>
</protein>
<feature type="compositionally biased region" description="Low complexity" evidence="1">
    <location>
        <begin position="276"/>
        <end position="306"/>
    </location>
</feature>
<feature type="compositionally biased region" description="Basic and acidic residues" evidence="1">
    <location>
        <begin position="100"/>
        <end position="110"/>
    </location>
</feature>
<dbReference type="InterPro" id="IPR012340">
    <property type="entry name" value="NA-bd_OB-fold"/>
</dbReference>
<dbReference type="OrthoDB" id="422005at2759"/>
<dbReference type="InterPro" id="IPR011129">
    <property type="entry name" value="CSD"/>
</dbReference>
<dbReference type="Gene3D" id="2.40.50.140">
    <property type="entry name" value="Nucleic acid-binding proteins"/>
    <property type="match status" value="2"/>
</dbReference>
<feature type="domain" description="CSD" evidence="2">
    <location>
        <begin position="43"/>
        <end position="103"/>
    </location>
</feature>
<dbReference type="PANTHER" id="PTHR46565:SF20">
    <property type="entry name" value="COLD SHOCK DOMAIN-CONTAINING PROTEIN 4"/>
    <property type="match status" value="1"/>
</dbReference>
<feature type="region of interest" description="Disordered" evidence="1">
    <location>
        <begin position="100"/>
        <end position="155"/>
    </location>
</feature>
<feature type="compositionally biased region" description="Pro residues" evidence="1">
    <location>
        <begin position="307"/>
        <end position="324"/>
    </location>
</feature>
<feature type="compositionally biased region" description="Basic residues" evidence="1">
    <location>
        <begin position="1"/>
        <end position="10"/>
    </location>
</feature>
<sequence>MPNQRTRQKKKEAAAAAAEAKKEAAKPKAAAKPAPVPTPPGGRQRGVCRWFVDKKKYGFISSGDGRDIFVHGADLKEAIGEGDTVEYAVVDFKGRPKAIEVTKISGKEPPKPAQPPTPPPSPPQIMQPPPALPAPVARPPPPKVPQGPPPRRRGVCQWFTPKKKHGFIKPDGAGADVFVHQMDLRAGTEITEGDTVEFGTADYKGREKAVDVIKVDPAVRAAAPRALAPPGVPAKPRVNIAPARPWPKVDAGLQAASAPAPASNGAPPPAAPPATGPWGARAAAPAAAPAAARRPSWGAETPAAAPAAPPPAAAPPAPAPAPKPRGPRGWGQVDSKPSFADASAGPTPGEAMRRA</sequence>
<evidence type="ECO:0000256" key="1">
    <source>
        <dbReference type="SAM" id="MobiDB-lite"/>
    </source>
</evidence>
<keyword evidence="4" id="KW-1185">Reference proteome</keyword>
<comment type="caution">
    <text evidence="3">The sequence shown here is derived from an EMBL/GenBank/DDBJ whole genome shotgun (WGS) entry which is preliminary data.</text>
</comment>
<accession>A0A8J2X0N6</accession>
<name>A0A8J2X0N6_9STRA</name>
<feature type="compositionally biased region" description="Low complexity" evidence="1">
    <location>
        <begin position="255"/>
        <end position="265"/>
    </location>
</feature>
<feature type="domain" description="CSD" evidence="2">
    <location>
        <begin position="151"/>
        <end position="214"/>
    </location>
</feature>
<proteinExistence type="predicted"/>
<dbReference type="CDD" id="cd04458">
    <property type="entry name" value="CSP_CDS"/>
    <property type="match status" value="1"/>
</dbReference>
<dbReference type="SMART" id="SM00357">
    <property type="entry name" value="CSP"/>
    <property type="match status" value="2"/>
</dbReference>
<dbReference type="AlphaFoldDB" id="A0A8J2X0N6"/>
<feature type="compositionally biased region" description="Pro residues" evidence="1">
    <location>
        <begin position="266"/>
        <end position="275"/>
    </location>
</feature>
<evidence type="ECO:0000313" key="3">
    <source>
        <dbReference type="EMBL" id="CAH0369536.1"/>
    </source>
</evidence>
<dbReference type="SUPFAM" id="SSF50249">
    <property type="entry name" value="Nucleic acid-binding proteins"/>
    <property type="match status" value="2"/>
</dbReference>
<evidence type="ECO:0000259" key="2">
    <source>
        <dbReference type="PROSITE" id="PS51857"/>
    </source>
</evidence>
<dbReference type="EMBL" id="CAKKNE010000002">
    <property type="protein sequence ID" value="CAH0369536.1"/>
    <property type="molecule type" value="Genomic_DNA"/>
</dbReference>
<gene>
    <name evidence="3" type="ORF">PECAL_2P26620</name>
</gene>
<dbReference type="PANTHER" id="PTHR46565">
    <property type="entry name" value="COLD SHOCK DOMAIN PROTEIN 2"/>
    <property type="match status" value="1"/>
</dbReference>
<dbReference type="Pfam" id="PF00313">
    <property type="entry name" value="CSD"/>
    <property type="match status" value="2"/>
</dbReference>
<dbReference type="GO" id="GO:0003676">
    <property type="term" value="F:nucleic acid binding"/>
    <property type="evidence" value="ECO:0007669"/>
    <property type="project" value="InterPro"/>
</dbReference>
<feature type="region of interest" description="Disordered" evidence="1">
    <location>
        <begin position="1"/>
        <end position="47"/>
    </location>
</feature>